<evidence type="ECO:0000256" key="8">
    <source>
        <dbReference type="SAM" id="MobiDB-lite"/>
    </source>
</evidence>
<feature type="domain" description="Zn(2)-C6 fungal-type" evidence="9">
    <location>
        <begin position="30"/>
        <end position="62"/>
    </location>
</feature>
<reference evidence="10 11" key="1">
    <citation type="journal article" date="2016" name="Mol. Biol. Evol.">
        <title>Comparative Genomics of Early-Diverging Mushroom-Forming Fungi Provides Insights into the Origins of Lignocellulose Decay Capabilities.</title>
        <authorList>
            <person name="Nagy L.G."/>
            <person name="Riley R."/>
            <person name="Tritt A."/>
            <person name="Adam C."/>
            <person name="Daum C."/>
            <person name="Floudas D."/>
            <person name="Sun H."/>
            <person name="Yadav J.S."/>
            <person name="Pangilinan J."/>
            <person name="Larsson K.H."/>
            <person name="Matsuura K."/>
            <person name="Barry K."/>
            <person name="Labutti K."/>
            <person name="Kuo R."/>
            <person name="Ohm R.A."/>
            <person name="Bhattacharya S.S."/>
            <person name="Shirouzu T."/>
            <person name="Yoshinaga Y."/>
            <person name="Martin F.M."/>
            <person name="Grigoriev I.V."/>
            <person name="Hibbett D.S."/>
        </authorList>
    </citation>
    <scope>NUCLEOTIDE SEQUENCE [LARGE SCALE GENOMIC DNA]</scope>
    <source>
        <strain evidence="10 11">HHB9708</strain>
    </source>
</reference>
<dbReference type="PROSITE" id="PS00463">
    <property type="entry name" value="ZN2_CY6_FUNGAL_1"/>
    <property type="match status" value="1"/>
</dbReference>
<dbReference type="GO" id="GO:0008270">
    <property type="term" value="F:zinc ion binding"/>
    <property type="evidence" value="ECO:0007669"/>
    <property type="project" value="InterPro"/>
</dbReference>
<feature type="compositionally biased region" description="Basic and acidic residues" evidence="8">
    <location>
        <begin position="147"/>
        <end position="158"/>
    </location>
</feature>
<organism evidence="10 11">
    <name type="scientific">Sistotremastrum niveocremeum HHB9708</name>
    <dbReference type="NCBI Taxonomy" id="1314777"/>
    <lineage>
        <taxon>Eukaryota</taxon>
        <taxon>Fungi</taxon>
        <taxon>Dikarya</taxon>
        <taxon>Basidiomycota</taxon>
        <taxon>Agaricomycotina</taxon>
        <taxon>Agaricomycetes</taxon>
        <taxon>Sistotremastrales</taxon>
        <taxon>Sistotremastraceae</taxon>
        <taxon>Sertulicium</taxon>
        <taxon>Sertulicium niveocremeum</taxon>
    </lineage>
</organism>
<feature type="region of interest" description="Disordered" evidence="8">
    <location>
        <begin position="125"/>
        <end position="163"/>
    </location>
</feature>
<dbReference type="Gene3D" id="4.10.240.10">
    <property type="entry name" value="Zn(2)-C6 fungal-type DNA-binding domain"/>
    <property type="match status" value="1"/>
</dbReference>
<feature type="compositionally biased region" description="Basic and acidic residues" evidence="8">
    <location>
        <begin position="213"/>
        <end position="222"/>
    </location>
</feature>
<dbReference type="OrthoDB" id="2123952at2759"/>
<evidence type="ECO:0000256" key="3">
    <source>
        <dbReference type="ARBA" id="ARBA00022833"/>
    </source>
</evidence>
<feature type="region of interest" description="Disordered" evidence="8">
    <location>
        <begin position="189"/>
        <end position="245"/>
    </location>
</feature>
<dbReference type="Proteomes" id="UP000076722">
    <property type="component" value="Unassembled WGS sequence"/>
</dbReference>
<keyword evidence="3" id="KW-0862">Zinc</keyword>
<dbReference type="CDD" id="cd12148">
    <property type="entry name" value="fungal_TF_MHR"/>
    <property type="match status" value="1"/>
</dbReference>
<dbReference type="STRING" id="1314777.A0A164T3P6"/>
<dbReference type="InterPro" id="IPR007219">
    <property type="entry name" value="XnlR_reg_dom"/>
</dbReference>
<dbReference type="PANTHER" id="PTHR31313:SF78">
    <property type="entry name" value="TRANSCRIPTION FACTOR DOMAIN-CONTAINING PROTEIN"/>
    <property type="match status" value="1"/>
</dbReference>
<feature type="region of interest" description="Disordered" evidence="8">
    <location>
        <begin position="1"/>
        <end position="35"/>
    </location>
</feature>
<keyword evidence="4" id="KW-0805">Transcription regulation</keyword>
<dbReference type="AlphaFoldDB" id="A0A164T3P6"/>
<evidence type="ECO:0000256" key="6">
    <source>
        <dbReference type="ARBA" id="ARBA00023163"/>
    </source>
</evidence>
<evidence type="ECO:0000256" key="2">
    <source>
        <dbReference type="ARBA" id="ARBA00022723"/>
    </source>
</evidence>
<keyword evidence="7" id="KW-0539">Nucleus</keyword>
<evidence type="ECO:0000256" key="7">
    <source>
        <dbReference type="ARBA" id="ARBA00023242"/>
    </source>
</evidence>
<dbReference type="InterPro" id="IPR036864">
    <property type="entry name" value="Zn2-C6_fun-type_DNA-bd_sf"/>
</dbReference>
<dbReference type="EMBL" id="KV419412">
    <property type="protein sequence ID" value="KZS92050.1"/>
    <property type="molecule type" value="Genomic_DNA"/>
</dbReference>
<dbReference type="PANTHER" id="PTHR31313">
    <property type="entry name" value="TY1 ENHANCER ACTIVATOR"/>
    <property type="match status" value="1"/>
</dbReference>
<dbReference type="Pfam" id="PF04082">
    <property type="entry name" value="Fungal_trans"/>
    <property type="match status" value="1"/>
</dbReference>
<dbReference type="SUPFAM" id="SSF57701">
    <property type="entry name" value="Zn2/Cys6 DNA-binding domain"/>
    <property type="match status" value="1"/>
</dbReference>
<sequence>MMAERLSTPQDSLEKLARKPMPSKPRSSRACDRCRRTKSKCEANPASARCKNCDNLDVPCEYIGPNRKRGPPKGYLHALERRLHDVEALVGIVLSLSDPRAQSLLADLSSSHDYVKDVLSQVNVSPFGPSGRSANRKSQEGGATAQGEDHDGPSDHSSYDPWIKGPTNQWQDLVIAKFTPLSVCNAPAAGPLISESSTRSSTAFPSRPMSADHFSHKEKSVSSEDEEENPGGGASTTSSTPAMGHLSLDDADELHYYGDASGLPFLEKNVKAAAEEAAQLDDPASNSRPMVTQDMPDRTVQEHLLGLYFVYTYAAFPFVRQEDILTQFAQSWDEKGQFRCSSDFRLLLLAMYSLSARHSTLVTASQHERNGILVWEAGDEFSDQAKSMLADQAYKSSRPSTCQALLLLAIREFGMGGMTEAWLYTGIAIRMALDMGMNRSGETWKRNGRHVFTEHQKTVRKRIWSSCVKLDKYISMYMGRPIAIHEDAYDTDLPPLEDGDELNLWFPDALRSIRTNYLPVSARLMQCCHANSRLSRVVGRILERLYAVHIERLKTDKETRQELVQNLQSWLDDLPEDLQVQNVQRMYEVPPHFLMLHLQYWTAMILIHRPFIRFKSSSKTPHGLAVTPLDKCVEACLQIKELVSAFRANFSLSVIPPVVVFEIFGAGIIWAATTKIDPTSAQASDGLQFCLNSLQEIEFVWPAAGTCRQLLAQATLPDTNSTNAFSFVSDDPDAPSLDQIADNTSFMQQLFGQEASFAEEHQIPDFWTSSIAYPPSPHFPSYSDNHL</sequence>
<comment type="subcellular location">
    <subcellularLocation>
        <location evidence="1">Nucleus</location>
    </subcellularLocation>
</comment>
<dbReference type="InterPro" id="IPR001138">
    <property type="entry name" value="Zn2Cys6_DnaBD"/>
</dbReference>
<keyword evidence="5" id="KW-0238">DNA-binding</keyword>
<evidence type="ECO:0000259" key="9">
    <source>
        <dbReference type="PROSITE" id="PS50048"/>
    </source>
</evidence>
<keyword evidence="2" id="KW-0479">Metal-binding</keyword>
<gene>
    <name evidence="10" type="ORF">SISNIDRAFT_456273</name>
</gene>
<evidence type="ECO:0000256" key="4">
    <source>
        <dbReference type="ARBA" id="ARBA00023015"/>
    </source>
</evidence>
<dbReference type="PROSITE" id="PS50048">
    <property type="entry name" value="ZN2_CY6_FUNGAL_2"/>
    <property type="match status" value="1"/>
</dbReference>
<evidence type="ECO:0000256" key="5">
    <source>
        <dbReference type="ARBA" id="ARBA00023125"/>
    </source>
</evidence>
<dbReference type="Pfam" id="PF00172">
    <property type="entry name" value="Zn_clus"/>
    <property type="match status" value="1"/>
</dbReference>
<accession>A0A164T3P6</accession>
<dbReference type="GO" id="GO:0003677">
    <property type="term" value="F:DNA binding"/>
    <property type="evidence" value="ECO:0007669"/>
    <property type="project" value="UniProtKB-KW"/>
</dbReference>
<name>A0A164T3P6_9AGAM</name>
<dbReference type="CDD" id="cd00067">
    <property type="entry name" value="GAL4"/>
    <property type="match status" value="1"/>
</dbReference>
<evidence type="ECO:0000256" key="1">
    <source>
        <dbReference type="ARBA" id="ARBA00004123"/>
    </source>
</evidence>
<protein>
    <recommendedName>
        <fullName evidence="9">Zn(2)-C6 fungal-type domain-containing protein</fullName>
    </recommendedName>
</protein>
<keyword evidence="6" id="KW-0804">Transcription</keyword>
<evidence type="ECO:0000313" key="10">
    <source>
        <dbReference type="EMBL" id="KZS92050.1"/>
    </source>
</evidence>
<dbReference type="GO" id="GO:0005634">
    <property type="term" value="C:nucleus"/>
    <property type="evidence" value="ECO:0007669"/>
    <property type="project" value="UniProtKB-SubCell"/>
</dbReference>
<dbReference type="GO" id="GO:0006351">
    <property type="term" value="P:DNA-templated transcription"/>
    <property type="evidence" value="ECO:0007669"/>
    <property type="project" value="InterPro"/>
</dbReference>
<dbReference type="SMART" id="SM00906">
    <property type="entry name" value="Fungal_trans"/>
    <property type="match status" value="1"/>
</dbReference>
<dbReference type="InterPro" id="IPR051615">
    <property type="entry name" value="Transcr_Regulatory_Elem"/>
</dbReference>
<feature type="compositionally biased region" description="Polar residues" evidence="8">
    <location>
        <begin position="194"/>
        <end position="204"/>
    </location>
</feature>
<proteinExistence type="predicted"/>
<dbReference type="GO" id="GO:0000981">
    <property type="term" value="F:DNA-binding transcription factor activity, RNA polymerase II-specific"/>
    <property type="evidence" value="ECO:0007669"/>
    <property type="project" value="InterPro"/>
</dbReference>
<dbReference type="SMART" id="SM00066">
    <property type="entry name" value="GAL4"/>
    <property type="match status" value="1"/>
</dbReference>
<keyword evidence="11" id="KW-1185">Reference proteome</keyword>
<evidence type="ECO:0000313" key="11">
    <source>
        <dbReference type="Proteomes" id="UP000076722"/>
    </source>
</evidence>